<organism evidence="1">
    <name type="scientific">Anguilla anguilla</name>
    <name type="common">European freshwater eel</name>
    <name type="synonym">Muraena anguilla</name>
    <dbReference type="NCBI Taxonomy" id="7936"/>
    <lineage>
        <taxon>Eukaryota</taxon>
        <taxon>Metazoa</taxon>
        <taxon>Chordata</taxon>
        <taxon>Craniata</taxon>
        <taxon>Vertebrata</taxon>
        <taxon>Euteleostomi</taxon>
        <taxon>Actinopterygii</taxon>
        <taxon>Neopterygii</taxon>
        <taxon>Teleostei</taxon>
        <taxon>Anguilliformes</taxon>
        <taxon>Anguillidae</taxon>
        <taxon>Anguilla</taxon>
    </lineage>
</organism>
<name>A0A0E9XXM1_ANGAN</name>
<sequence>MPLIRQSS</sequence>
<evidence type="ECO:0000313" key="1">
    <source>
        <dbReference type="EMBL" id="JAI06434.1"/>
    </source>
</evidence>
<protein>
    <submittedName>
        <fullName evidence="1">Uncharacterized protein</fullName>
    </submittedName>
</protein>
<dbReference type="EMBL" id="GBXM01002144">
    <property type="protein sequence ID" value="JAI06434.1"/>
    <property type="molecule type" value="Transcribed_RNA"/>
</dbReference>
<accession>A0A0E9XXM1</accession>
<proteinExistence type="predicted"/>
<reference evidence="1" key="2">
    <citation type="journal article" date="2015" name="Fish Shellfish Immunol.">
        <title>Early steps in the European eel (Anguilla anguilla)-Vibrio vulnificus interaction in the gills: Role of the RtxA13 toxin.</title>
        <authorList>
            <person name="Callol A."/>
            <person name="Pajuelo D."/>
            <person name="Ebbesson L."/>
            <person name="Teles M."/>
            <person name="MacKenzie S."/>
            <person name="Amaro C."/>
        </authorList>
    </citation>
    <scope>NUCLEOTIDE SEQUENCE</scope>
</reference>
<reference evidence="1" key="1">
    <citation type="submission" date="2014-11" db="EMBL/GenBank/DDBJ databases">
        <authorList>
            <person name="Amaro Gonzalez C."/>
        </authorList>
    </citation>
    <scope>NUCLEOTIDE SEQUENCE</scope>
</reference>